<dbReference type="GO" id="GO:0005829">
    <property type="term" value="C:cytosol"/>
    <property type="evidence" value="ECO:0007669"/>
    <property type="project" value="TreeGrafter"/>
</dbReference>
<dbReference type="SUPFAM" id="SSF144000">
    <property type="entry name" value="Oxysterol-binding protein-like"/>
    <property type="match status" value="1"/>
</dbReference>
<comment type="caution">
    <text evidence="6">The sequence shown here is derived from an EMBL/GenBank/DDBJ whole genome shotgun (WGS) entry which is preliminary data.</text>
</comment>
<proteinExistence type="inferred from homology"/>
<dbReference type="STRING" id="46835.A0A504ZAJ2"/>
<comment type="similarity">
    <text evidence="1 3">Belongs to the OSBP family.</text>
</comment>
<dbReference type="EMBL" id="SUNJ01002078">
    <property type="protein sequence ID" value="TPP66260.1"/>
    <property type="molecule type" value="Genomic_DNA"/>
</dbReference>
<evidence type="ECO:0000256" key="5">
    <source>
        <dbReference type="SAM" id="MobiDB-lite"/>
    </source>
</evidence>
<keyword evidence="4" id="KW-0813">Transport</keyword>
<feature type="compositionally biased region" description="Polar residues" evidence="5">
    <location>
        <begin position="302"/>
        <end position="312"/>
    </location>
</feature>
<evidence type="ECO:0000256" key="4">
    <source>
        <dbReference type="RuleBase" id="RU003845"/>
    </source>
</evidence>
<dbReference type="AlphaFoldDB" id="A0A504ZAJ2"/>
<dbReference type="InterPro" id="IPR037239">
    <property type="entry name" value="OSBP_sf"/>
</dbReference>
<dbReference type="InterPro" id="IPR018494">
    <property type="entry name" value="Oxysterol-bd_CS"/>
</dbReference>
<feature type="region of interest" description="Disordered" evidence="5">
    <location>
        <begin position="1"/>
        <end position="22"/>
    </location>
</feature>
<sequence>MMSSNTIPDHSTERNHQTSGLSCGSDVVWMQRSKLPAKMSAADFNVWSFVKQCIGKDLTKISMPVVLNEPTSFLQRIAEYMEYSEILLEAVKHSDPIRRLEYVCAFAVSATSSNWKRTGKPFNPLLGETYELHHNGFVFVAEQVSHHPPITAFHVESEHYRLWSTVQFKLRFWGKSIEVQPKGVVTLELLKPHEWYTWQNPNLAVHNVLMGKIWIEHVGTLSVTNHTLDYSAELEFQPASWFTTVINQVVGKIYKRPADSSTSLFGAGLFSGLTDHSPLRILFGNWTRGLFSVDPHCWNSRENNTVSNNMPMTNDKKNSGGKESETNDLNPTEGNTGPEYGFELPLPDQRTLWLARSRPADSPEFYNFTQFTIGLNELTPTLKSARFERSSQANTRMIESATSSEGELLRSSMQTSVTSSPFLPPTDCRFRPDIRALESQDLDTAAIEKNRLEEKQRHVRKLVAVQQSRPGSSQSTTSLTHTQHSLAPNDVSVNSCTTKIDLPAIGRPRTTRSLSSVGSRLIVGPVWFRMGHTETTKQEEWKFTGDYWARDWSRCPDLY</sequence>
<evidence type="ECO:0000256" key="2">
    <source>
        <dbReference type="ARBA" id="ARBA00023121"/>
    </source>
</evidence>
<protein>
    <recommendedName>
        <fullName evidence="4">Oxysterol-binding protein</fullName>
    </recommendedName>
</protein>
<dbReference type="Proteomes" id="UP000316759">
    <property type="component" value="Unassembled WGS sequence"/>
</dbReference>
<dbReference type="GO" id="GO:0120009">
    <property type="term" value="P:intermembrane lipid transfer"/>
    <property type="evidence" value="ECO:0007669"/>
    <property type="project" value="UniProtKB-ARBA"/>
</dbReference>
<feature type="compositionally biased region" description="Low complexity" evidence="5">
    <location>
        <begin position="472"/>
        <end position="484"/>
    </location>
</feature>
<dbReference type="PANTHER" id="PTHR10972:SF209">
    <property type="entry name" value="OXYSTEROL-BINDING PROTEIN"/>
    <property type="match status" value="1"/>
</dbReference>
<dbReference type="PANTHER" id="PTHR10972">
    <property type="entry name" value="OXYSTEROL-BINDING PROTEIN-RELATED"/>
    <property type="match status" value="1"/>
</dbReference>
<name>A0A504ZAJ2_FASGI</name>
<organism evidence="6 7">
    <name type="scientific">Fasciola gigantica</name>
    <name type="common">Giant liver fluke</name>
    <dbReference type="NCBI Taxonomy" id="46835"/>
    <lineage>
        <taxon>Eukaryota</taxon>
        <taxon>Metazoa</taxon>
        <taxon>Spiralia</taxon>
        <taxon>Lophotrochozoa</taxon>
        <taxon>Platyhelminthes</taxon>
        <taxon>Trematoda</taxon>
        <taxon>Digenea</taxon>
        <taxon>Plagiorchiida</taxon>
        <taxon>Echinostomata</taxon>
        <taxon>Echinostomatoidea</taxon>
        <taxon>Fasciolidae</taxon>
        <taxon>Fasciola</taxon>
    </lineage>
</organism>
<gene>
    <name evidence="6" type="ORF">FGIG_00082</name>
</gene>
<dbReference type="FunFam" id="2.40.160.120:FF:000001">
    <property type="entry name" value="Oxysterol-binding protein"/>
    <property type="match status" value="1"/>
</dbReference>
<accession>A0A504ZAJ2</accession>
<dbReference type="GO" id="GO:0097038">
    <property type="term" value="C:perinuclear endoplasmic reticulum"/>
    <property type="evidence" value="ECO:0007669"/>
    <property type="project" value="TreeGrafter"/>
</dbReference>
<reference evidence="6 7" key="1">
    <citation type="submission" date="2019-04" db="EMBL/GenBank/DDBJ databases">
        <title>Annotation for the trematode Fasciola gigantica.</title>
        <authorList>
            <person name="Choi Y.-J."/>
        </authorList>
    </citation>
    <scope>NUCLEOTIDE SEQUENCE [LARGE SCALE GENOMIC DNA]</scope>
    <source>
        <strain evidence="6">Uganda_cow_1</strain>
    </source>
</reference>
<evidence type="ECO:0000313" key="6">
    <source>
        <dbReference type="EMBL" id="TPP66260.1"/>
    </source>
</evidence>
<feature type="region of interest" description="Disordered" evidence="5">
    <location>
        <begin position="463"/>
        <end position="484"/>
    </location>
</feature>
<feature type="compositionally biased region" description="Basic and acidic residues" evidence="5">
    <location>
        <begin position="314"/>
        <end position="325"/>
    </location>
</feature>
<dbReference type="OrthoDB" id="416222at2759"/>
<evidence type="ECO:0000256" key="3">
    <source>
        <dbReference type="RuleBase" id="RU003844"/>
    </source>
</evidence>
<keyword evidence="4" id="KW-0445">Lipid transport</keyword>
<dbReference type="PROSITE" id="PS01013">
    <property type="entry name" value="OSBP"/>
    <property type="match status" value="1"/>
</dbReference>
<feature type="region of interest" description="Disordered" evidence="5">
    <location>
        <begin position="302"/>
        <end position="337"/>
    </location>
</feature>
<dbReference type="Gene3D" id="2.40.160.120">
    <property type="match status" value="1"/>
</dbReference>
<evidence type="ECO:0000256" key="1">
    <source>
        <dbReference type="ARBA" id="ARBA00008842"/>
    </source>
</evidence>
<keyword evidence="2" id="KW-0446">Lipid-binding</keyword>
<evidence type="ECO:0000313" key="7">
    <source>
        <dbReference type="Proteomes" id="UP000316759"/>
    </source>
</evidence>
<dbReference type="InterPro" id="IPR000648">
    <property type="entry name" value="Oxysterol-bd"/>
</dbReference>
<keyword evidence="7" id="KW-1185">Reference proteome</keyword>
<dbReference type="Pfam" id="PF01237">
    <property type="entry name" value="Oxysterol_BP"/>
    <property type="match status" value="2"/>
</dbReference>
<dbReference type="GO" id="GO:0005886">
    <property type="term" value="C:plasma membrane"/>
    <property type="evidence" value="ECO:0007669"/>
    <property type="project" value="TreeGrafter"/>
</dbReference>
<dbReference type="GO" id="GO:0032934">
    <property type="term" value="F:sterol binding"/>
    <property type="evidence" value="ECO:0007669"/>
    <property type="project" value="TreeGrafter"/>
</dbReference>